<proteinExistence type="predicted"/>
<reference evidence="10" key="1">
    <citation type="journal article" date="2015" name="Nature">
        <title>Complex archaea that bridge the gap between prokaryotes and eukaryotes.</title>
        <authorList>
            <person name="Spang A."/>
            <person name="Saw J.H."/>
            <person name="Jorgensen S.L."/>
            <person name="Zaremba-Niedzwiedzka K."/>
            <person name="Martijn J."/>
            <person name="Lind A.E."/>
            <person name="van Eijk R."/>
            <person name="Schleper C."/>
            <person name="Guy L."/>
            <person name="Ettema T.J."/>
        </authorList>
    </citation>
    <scope>NUCLEOTIDE SEQUENCE</scope>
</reference>
<dbReference type="GO" id="GO:0051539">
    <property type="term" value="F:4 iron, 4 sulfur cluster binding"/>
    <property type="evidence" value="ECO:0007669"/>
    <property type="project" value="UniProtKB-KW"/>
</dbReference>
<keyword evidence="7" id="KW-0411">Iron-sulfur</keyword>
<evidence type="ECO:0000256" key="4">
    <source>
        <dbReference type="ARBA" id="ARBA00022691"/>
    </source>
</evidence>
<feature type="domain" description="Radical SAM core" evidence="9">
    <location>
        <begin position="172"/>
        <end position="401"/>
    </location>
</feature>
<gene>
    <name evidence="10" type="ORF">LCGC14_1444020</name>
</gene>
<dbReference type="InterPro" id="IPR023404">
    <property type="entry name" value="rSAM_horseshoe"/>
</dbReference>
<dbReference type="InterPro" id="IPR006158">
    <property type="entry name" value="Cobalamin-bd"/>
</dbReference>
<keyword evidence="6" id="KW-0408">Iron</keyword>
<dbReference type="Pfam" id="PF04055">
    <property type="entry name" value="Radical_SAM"/>
    <property type="match status" value="1"/>
</dbReference>
<dbReference type="SFLD" id="SFLDG01082">
    <property type="entry name" value="B12-binding_domain_containing"/>
    <property type="match status" value="1"/>
</dbReference>
<name>A0A0F9M088_9ZZZZ</name>
<evidence type="ECO:0000259" key="9">
    <source>
        <dbReference type="PROSITE" id="PS51918"/>
    </source>
</evidence>
<dbReference type="CDD" id="cd02068">
    <property type="entry name" value="radical_SAM_B12_BD"/>
    <property type="match status" value="1"/>
</dbReference>
<dbReference type="Gene3D" id="3.80.30.20">
    <property type="entry name" value="tm_1862 like domain"/>
    <property type="match status" value="1"/>
</dbReference>
<keyword evidence="4" id="KW-0949">S-adenosyl-L-methionine</keyword>
<dbReference type="EMBL" id="LAZR01009876">
    <property type="protein sequence ID" value="KKM70115.1"/>
    <property type="molecule type" value="Genomic_DNA"/>
</dbReference>
<evidence type="ECO:0000256" key="5">
    <source>
        <dbReference type="ARBA" id="ARBA00022723"/>
    </source>
</evidence>
<evidence type="ECO:0000256" key="3">
    <source>
        <dbReference type="ARBA" id="ARBA00022679"/>
    </source>
</evidence>
<keyword evidence="2" id="KW-0489">Methyltransferase</keyword>
<feature type="domain" description="B12-binding" evidence="8">
    <location>
        <begin position="3"/>
        <end position="144"/>
    </location>
</feature>
<dbReference type="SMART" id="SM00729">
    <property type="entry name" value="Elp3"/>
    <property type="match status" value="1"/>
</dbReference>
<dbReference type="SFLD" id="SFLDG01123">
    <property type="entry name" value="methyltransferase_(Class_B)"/>
    <property type="match status" value="1"/>
</dbReference>
<dbReference type="SFLD" id="SFLDS00029">
    <property type="entry name" value="Radical_SAM"/>
    <property type="match status" value="1"/>
</dbReference>
<dbReference type="PANTHER" id="PTHR43409">
    <property type="entry name" value="ANAEROBIC MAGNESIUM-PROTOPORPHYRIN IX MONOMETHYL ESTER CYCLASE-RELATED"/>
    <property type="match status" value="1"/>
</dbReference>
<comment type="cofactor">
    <cofactor evidence="1">
        <name>[4Fe-4S] cluster</name>
        <dbReference type="ChEBI" id="CHEBI:49883"/>
    </cofactor>
</comment>
<evidence type="ECO:0000256" key="2">
    <source>
        <dbReference type="ARBA" id="ARBA00022603"/>
    </source>
</evidence>
<dbReference type="PROSITE" id="PS51918">
    <property type="entry name" value="RADICAL_SAM"/>
    <property type="match status" value="1"/>
</dbReference>
<comment type="caution">
    <text evidence="10">The sequence shown here is derived from an EMBL/GenBank/DDBJ whole genome shotgun (WGS) entry which is preliminary data.</text>
</comment>
<dbReference type="InterPro" id="IPR006638">
    <property type="entry name" value="Elp3/MiaA/NifB-like_rSAM"/>
</dbReference>
<keyword evidence="5" id="KW-0479">Metal-binding</keyword>
<dbReference type="AlphaFoldDB" id="A0A0F9M088"/>
<protein>
    <submittedName>
        <fullName evidence="10">Uncharacterized protein</fullName>
    </submittedName>
</protein>
<dbReference type="GO" id="GO:0003824">
    <property type="term" value="F:catalytic activity"/>
    <property type="evidence" value="ECO:0007669"/>
    <property type="project" value="InterPro"/>
</dbReference>
<evidence type="ECO:0000256" key="6">
    <source>
        <dbReference type="ARBA" id="ARBA00023004"/>
    </source>
</evidence>
<evidence type="ECO:0000259" key="8">
    <source>
        <dbReference type="PROSITE" id="PS51332"/>
    </source>
</evidence>
<evidence type="ECO:0000256" key="1">
    <source>
        <dbReference type="ARBA" id="ARBA00001966"/>
    </source>
</evidence>
<dbReference type="InterPro" id="IPR034466">
    <property type="entry name" value="Methyltransferase_Class_B"/>
</dbReference>
<dbReference type="PANTHER" id="PTHR43409:SF7">
    <property type="entry name" value="BLL1977 PROTEIN"/>
    <property type="match status" value="1"/>
</dbReference>
<dbReference type="GO" id="GO:0005829">
    <property type="term" value="C:cytosol"/>
    <property type="evidence" value="ECO:0007669"/>
    <property type="project" value="TreeGrafter"/>
</dbReference>
<evidence type="ECO:0000313" key="10">
    <source>
        <dbReference type="EMBL" id="KKM70115.1"/>
    </source>
</evidence>
<accession>A0A0F9M088</accession>
<dbReference type="InterPro" id="IPR058240">
    <property type="entry name" value="rSAM_sf"/>
</dbReference>
<dbReference type="SUPFAM" id="SSF102114">
    <property type="entry name" value="Radical SAM enzymes"/>
    <property type="match status" value="1"/>
</dbReference>
<dbReference type="Pfam" id="PF02310">
    <property type="entry name" value="B12-binding"/>
    <property type="match status" value="1"/>
</dbReference>
<dbReference type="PROSITE" id="PS51332">
    <property type="entry name" value="B12_BINDING"/>
    <property type="match status" value="1"/>
</dbReference>
<dbReference type="InterPro" id="IPR051198">
    <property type="entry name" value="BchE-like"/>
</dbReference>
<evidence type="ECO:0000256" key="7">
    <source>
        <dbReference type="ARBA" id="ARBA00023014"/>
    </source>
</evidence>
<organism evidence="10">
    <name type="scientific">marine sediment metagenome</name>
    <dbReference type="NCBI Taxonomy" id="412755"/>
    <lineage>
        <taxon>unclassified sequences</taxon>
        <taxon>metagenomes</taxon>
        <taxon>ecological metagenomes</taxon>
    </lineage>
</organism>
<sequence length="420" mass="48562">MKKIAIIYPSYYAFQHGRNPTLDWAMNWLQHGLATLVSYLRQWHKVSLIDMRKLRDWDEFIHIMRDYDYALFGCTTPDYPIAITAMKLIKQEYPKTKIIVGGTHATYLPDDFAKHDFVDHVVMGEGEIAMQKIIDGELTDKKISGNTWKIDLNSIPPIDRSDWDVERPGALRMKLPFITIVTARECVYDCSFCTARSFFGGKDPRERSVEHVMGEIKEAVDDMDLGSFHINDDNFLQNNGWARKFADQLEQLKHPLEFSMQGRADLIYFNRDRLMPRLAEVGAKWVFVGFESGSDRILKLYNKRSNAEMNYKAVDVLRENGYKIFANIMFGAPGEMEEDMKKTIELVKYMQPEIMSPANYTPYHGTPLRKYCEEKGLLMEELGHADYQRGASTGAKIKGVDYVLTDLYAGLAKTWEKRVY</sequence>
<dbReference type="GO" id="GO:0046872">
    <property type="term" value="F:metal ion binding"/>
    <property type="evidence" value="ECO:0007669"/>
    <property type="project" value="UniProtKB-KW"/>
</dbReference>
<keyword evidence="3" id="KW-0808">Transferase</keyword>
<dbReference type="GO" id="GO:0031419">
    <property type="term" value="F:cobalamin binding"/>
    <property type="evidence" value="ECO:0007669"/>
    <property type="project" value="InterPro"/>
</dbReference>
<dbReference type="Gene3D" id="3.40.50.280">
    <property type="entry name" value="Cobalamin-binding domain"/>
    <property type="match status" value="1"/>
</dbReference>
<dbReference type="InterPro" id="IPR007197">
    <property type="entry name" value="rSAM"/>
</dbReference>
<dbReference type="CDD" id="cd01335">
    <property type="entry name" value="Radical_SAM"/>
    <property type="match status" value="1"/>
</dbReference>